<evidence type="ECO:0000313" key="11">
    <source>
        <dbReference type="Proteomes" id="UP000186609"/>
    </source>
</evidence>
<dbReference type="PROSITE" id="PS50928">
    <property type="entry name" value="ABC_TM1"/>
    <property type="match status" value="1"/>
</dbReference>
<dbReference type="GO" id="GO:0055085">
    <property type="term" value="P:transmembrane transport"/>
    <property type="evidence" value="ECO:0007669"/>
    <property type="project" value="InterPro"/>
</dbReference>
<evidence type="ECO:0000259" key="9">
    <source>
        <dbReference type="PROSITE" id="PS50928"/>
    </source>
</evidence>
<evidence type="ECO:0000256" key="6">
    <source>
        <dbReference type="ARBA" id="ARBA00022989"/>
    </source>
</evidence>
<keyword evidence="5 8" id="KW-0812">Transmembrane</keyword>
<dbReference type="STRING" id="1842727.RD110_06325"/>
<evidence type="ECO:0000256" key="2">
    <source>
        <dbReference type="ARBA" id="ARBA00022448"/>
    </source>
</evidence>
<dbReference type="KEGG" id="rhy:RD110_06325"/>
<dbReference type="Pfam" id="PF00528">
    <property type="entry name" value="BPD_transp_1"/>
    <property type="match status" value="1"/>
</dbReference>
<keyword evidence="11" id="KW-1185">Reference proteome</keyword>
<evidence type="ECO:0000256" key="8">
    <source>
        <dbReference type="RuleBase" id="RU363032"/>
    </source>
</evidence>
<keyword evidence="3" id="KW-1003">Cell membrane</keyword>
<keyword evidence="7 8" id="KW-0472">Membrane</keyword>
<feature type="transmembrane region" description="Helical" evidence="8">
    <location>
        <begin position="66"/>
        <end position="90"/>
    </location>
</feature>
<feature type="transmembrane region" description="Helical" evidence="8">
    <location>
        <begin position="238"/>
        <end position="261"/>
    </location>
</feature>
<sequence>MRSNPRFPLPLPLLALTALVVAFMLVPIGLSVLAGLVNNYSAGLKSGLTLRWLGEVWEQYGGTVGWSLALAAMSVAGNLVIGVPCAYALARSRSRAARLFEELLTLPVAVPGLATALALILTYGTLQGFRQSFGFILVGHMVFTLPFMVRTVGSAFQRHELLALEEAARSLGASFGQRFLGVLVPAVLPAIVAGSLMVFTLSVGEFNLTWMLHTPLTRTLPVGLADSYASARIEIGSAYTLVFLLVILPVLWLLQAVGNFIERKHGI</sequence>
<dbReference type="InterPro" id="IPR000515">
    <property type="entry name" value="MetI-like"/>
</dbReference>
<dbReference type="PANTHER" id="PTHR43357:SF4">
    <property type="entry name" value="INNER MEMBRANE ABC TRANSPORTER PERMEASE PROTEIN YDCV"/>
    <property type="match status" value="1"/>
</dbReference>
<dbReference type="Gene3D" id="1.10.3720.10">
    <property type="entry name" value="MetI-like"/>
    <property type="match status" value="1"/>
</dbReference>
<comment type="similarity">
    <text evidence="8">Belongs to the binding-protein-dependent transport system permease family.</text>
</comment>
<evidence type="ECO:0000256" key="5">
    <source>
        <dbReference type="ARBA" id="ARBA00022692"/>
    </source>
</evidence>
<accession>A0A1P8JSX9</accession>
<comment type="subcellular location">
    <subcellularLocation>
        <location evidence="1">Cell inner membrane</location>
        <topology evidence="1">Multi-pass membrane protein</topology>
    </subcellularLocation>
    <subcellularLocation>
        <location evidence="8">Cell membrane</location>
        <topology evidence="8">Multi-pass membrane protein</topology>
    </subcellularLocation>
</comment>
<dbReference type="SUPFAM" id="SSF161098">
    <property type="entry name" value="MetI-like"/>
    <property type="match status" value="1"/>
</dbReference>
<dbReference type="CDD" id="cd06261">
    <property type="entry name" value="TM_PBP2"/>
    <property type="match status" value="1"/>
</dbReference>
<keyword evidence="2 8" id="KW-0813">Transport</keyword>
<evidence type="ECO:0000256" key="4">
    <source>
        <dbReference type="ARBA" id="ARBA00022519"/>
    </source>
</evidence>
<dbReference type="Proteomes" id="UP000186609">
    <property type="component" value="Chromosome"/>
</dbReference>
<reference evidence="10 11" key="1">
    <citation type="submission" date="2017-01" db="EMBL/GenBank/DDBJ databases">
        <authorList>
            <person name="Mah S.A."/>
            <person name="Swanson W.J."/>
            <person name="Moy G.W."/>
            <person name="Vacquier V.D."/>
        </authorList>
    </citation>
    <scope>NUCLEOTIDE SEQUENCE [LARGE SCALE GENOMIC DNA]</scope>
    <source>
        <strain evidence="10 11">DCY110</strain>
    </source>
</reference>
<evidence type="ECO:0000256" key="7">
    <source>
        <dbReference type="ARBA" id="ARBA00023136"/>
    </source>
</evidence>
<keyword evidence="6 8" id="KW-1133">Transmembrane helix</keyword>
<dbReference type="AlphaFoldDB" id="A0A1P8JSX9"/>
<protein>
    <submittedName>
        <fullName evidence="10">ABC transporter permease</fullName>
    </submittedName>
</protein>
<evidence type="ECO:0000256" key="1">
    <source>
        <dbReference type="ARBA" id="ARBA00004429"/>
    </source>
</evidence>
<dbReference type="OrthoDB" id="27542at2"/>
<proteinExistence type="inferred from homology"/>
<dbReference type="InterPro" id="IPR035906">
    <property type="entry name" value="MetI-like_sf"/>
</dbReference>
<evidence type="ECO:0000313" key="10">
    <source>
        <dbReference type="EMBL" id="APW36856.1"/>
    </source>
</evidence>
<feature type="transmembrane region" description="Helical" evidence="8">
    <location>
        <begin position="102"/>
        <end position="126"/>
    </location>
</feature>
<dbReference type="EMBL" id="CP019236">
    <property type="protein sequence ID" value="APW36856.1"/>
    <property type="molecule type" value="Genomic_DNA"/>
</dbReference>
<evidence type="ECO:0000256" key="3">
    <source>
        <dbReference type="ARBA" id="ARBA00022475"/>
    </source>
</evidence>
<name>A0A1P8JSX9_9BURK</name>
<feature type="domain" description="ABC transmembrane type-1" evidence="9">
    <location>
        <begin position="64"/>
        <end position="254"/>
    </location>
</feature>
<feature type="transmembrane region" description="Helical" evidence="8">
    <location>
        <begin position="179"/>
        <end position="203"/>
    </location>
</feature>
<organism evidence="10 11">
    <name type="scientific">Rhodoferax koreensis</name>
    <dbReference type="NCBI Taxonomy" id="1842727"/>
    <lineage>
        <taxon>Bacteria</taxon>
        <taxon>Pseudomonadati</taxon>
        <taxon>Pseudomonadota</taxon>
        <taxon>Betaproteobacteria</taxon>
        <taxon>Burkholderiales</taxon>
        <taxon>Comamonadaceae</taxon>
        <taxon>Rhodoferax</taxon>
    </lineage>
</organism>
<dbReference type="RefSeq" id="WP_076197736.1">
    <property type="nucleotide sequence ID" value="NZ_CP019236.1"/>
</dbReference>
<keyword evidence="4" id="KW-0997">Cell inner membrane</keyword>
<feature type="transmembrane region" description="Helical" evidence="8">
    <location>
        <begin position="132"/>
        <end position="149"/>
    </location>
</feature>
<dbReference type="GO" id="GO:0005886">
    <property type="term" value="C:plasma membrane"/>
    <property type="evidence" value="ECO:0007669"/>
    <property type="project" value="UniProtKB-SubCell"/>
</dbReference>
<gene>
    <name evidence="10" type="ORF">RD110_06325</name>
</gene>
<dbReference type="PANTHER" id="PTHR43357">
    <property type="entry name" value="INNER MEMBRANE ABC TRANSPORTER PERMEASE PROTEIN YDCV"/>
    <property type="match status" value="1"/>
</dbReference>
<feature type="transmembrane region" description="Helical" evidence="8">
    <location>
        <begin position="12"/>
        <end position="37"/>
    </location>
</feature>